<feature type="signal peptide" evidence="2">
    <location>
        <begin position="1"/>
        <end position="21"/>
    </location>
</feature>
<proteinExistence type="predicted"/>
<dbReference type="EMBL" id="MGEQ01000001">
    <property type="protein sequence ID" value="OGL88268.1"/>
    <property type="molecule type" value="Genomic_DNA"/>
</dbReference>
<accession>A0A1F7VDQ7</accession>
<feature type="transmembrane region" description="Helical" evidence="1">
    <location>
        <begin position="275"/>
        <end position="299"/>
    </location>
</feature>
<protein>
    <recommendedName>
        <fullName evidence="5">DUF916 domain-containing protein</fullName>
    </recommendedName>
</protein>
<evidence type="ECO:0000313" key="4">
    <source>
        <dbReference type="Proteomes" id="UP000176593"/>
    </source>
</evidence>
<keyword evidence="1" id="KW-0472">Membrane</keyword>
<dbReference type="AlphaFoldDB" id="A0A1F7VDQ7"/>
<organism evidence="3 4">
    <name type="scientific">Candidatus Uhrbacteria bacterium RIFCSPLOWO2_02_FULL_48_18</name>
    <dbReference type="NCBI Taxonomy" id="1802408"/>
    <lineage>
        <taxon>Bacteria</taxon>
        <taxon>Candidatus Uhriibacteriota</taxon>
    </lineage>
</organism>
<name>A0A1F7VDQ7_9BACT</name>
<evidence type="ECO:0000313" key="3">
    <source>
        <dbReference type="EMBL" id="OGL88268.1"/>
    </source>
</evidence>
<gene>
    <name evidence="3" type="ORF">A3I41_00915</name>
</gene>
<keyword evidence="1" id="KW-0812">Transmembrane</keyword>
<dbReference type="Proteomes" id="UP000176593">
    <property type="component" value="Unassembled WGS sequence"/>
</dbReference>
<keyword evidence="2" id="KW-0732">Signal</keyword>
<comment type="caution">
    <text evidence="3">The sequence shown here is derived from an EMBL/GenBank/DDBJ whole genome shotgun (WGS) entry which is preliminary data.</text>
</comment>
<reference evidence="3 4" key="1">
    <citation type="journal article" date="2016" name="Nat. Commun.">
        <title>Thousands of microbial genomes shed light on interconnected biogeochemical processes in an aquifer system.</title>
        <authorList>
            <person name="Anantharaman K."/>
            <person name="Brown C.T."/>
            <person name="Hug L.A."/>
            <person name="Sharon I."/>
            <person name="Castelle C.J."/>
            <person name="Probst A.J."/>
            <person name="Thomas B.C."/>
            <person name="Singh A."/>
            <person name="Wilkins M.J."/>
            <person name="Karaoz U."/>
            <person name="Brodie E.L."/>
            <person name="Williams K.H."/>
            <person name="Hubbard S.S."/>
            <person name="Banfield J.F."/>
        </authorList>
    </citation>
    <scope>NUCLEOTIDE SEQUENCE [LARGE SCALE GENOMIC DNA]</scope>
</reference>
<evidence type="ECO:0000256" key="1">
    <source>
        <dbReference type="SAM" id="Phobius"/>
    </source>
</evidence>
<feature type="chain" id="PRO_5009533236" description="DUF916 domain-containing protein" evidence="2">
    <location>
        <begin position="22"/>
        <end position="305"/>
    </location>
</feature>
<sequence>MKLRALITSLILFAIPLCMHAAAVSPATIDLVGGRGESIPSAFTVINTQTTSQTYYLDTLSFTGKDESGEPQFSSDALDDGLSKWIVFLSDRVVVPARSKVEVPFTVQVPADVASGTYQSAITVSSAPTEVVATNGAIIEAKTAILVFLNVKGDSVKKAALLDFLPSRKGIRTNLHQTVTYRIQNQGNVYTIPEGTIELKDLFGRTLQIRDANEAKHRVLPMSTRSISVTSQKPNRFLTILQDQTRLFAIGPIQATLSVNLGEGFDPIRATTSFWYIPYQLLLTSLFFLGLVFLGYRYISKIKKT</sequence>
<keyword evidence="1" id="KW-1133">Transmembrane helix</keyword>
<evidence type="ECO:0000256" key="2">
    <source>
        <dbReference type="SAM" id="SignalP"/>
    </source>
</evidence>
<evidence type="ECO:0008006" key="5">
    <source>
        <dbReference type="Google" id="ProtNLM"/>
    </source>
</evidence>